<evidence type="ECO:0000313" key="4">
    <source>
        <dbReference type="Proteomes" id="UP001555786"/>
    </source>
</evidence>
<feature type="transmembrane region" description="Helical" evidence="1">
    <location>
        <begin position="81"/>
        <end position="111"/>
    </location>
</feature>
<gene>
    <name evidence="3" type="ORF">ABXS05_31255</name>
</gene>
<keyword evidence="4" id="KW-1185">Reference proteome</keyword>
<dbReference type="Pfam" id="PF13548">
    <property type="entry name" value="DUF4126"/>
    <property type="match status" value="1"/>
</dbReference>
<feature type="transmembrane region" description="Helical" evidence="1">
    <location>
        <begin position="43"/>
        <end position="61"/>
    </location>
</feature>
<evidence type="ECO:0000313" key="3">
    <source>
        <dbReference type="EMBL" id="MEW9310058.1"/>
    </source>
</evidence>
<keyword evidence="1" id="KW-0812">Transmembrane</keyword>
<dbReference type="RefSeq" id="WP_149251715.1">
    <property type="nucleotide sequence ID" value="NZ_JAVSCS010000036.1"/>
</dbReference>
<dbReference type="Proteomes" id="UP001555786">
    <property type="component" value="Unassembled WGS sequence"/>
</dbReference>
<comment type="caution">
    <text evidence="3">The sequence shown here is derived from an EMBL/GenBank/DDBJ whole genome shotgun (WGS) entry which is preliminary data.</text>
</comment>
<reference evidence="3 4" key="1">
    <citation type="submission" date="2024-07" db="EMBL/GenBank/DDBJ databases">
        <title>Description of Labrys sedimenti sp. nov., isolated from a diclofenac-degrading enrichment culture.</title>
        <authorList>
            <person name="Tancsics A."/>
            <person name="Csepanyi A."/>
        </authorList>
    </citation>
    <scope>NUCLEOTIDE SEQUENCE [LARGE SCALE GENOMIC DNA]</scope>
    <source>
        <strain evidence="3 4">LMG 23578</strain>
    </source>
</reference>
<dbReference type="InterPro" id="IPR025196">
    <property type="entry name" value="DUF4126"/>
</dbReference>
<accession>A0ABV3PY61</accession>
<evidence type="ECO:0000259" key="2">
    <source>
        <dbReference type="Pfam" id="PF13548"/>
    </source>
</evidence>
<dbReference type="EMBL" id="JBFNQD010000021">
    <property type="protein sequence ID" value="MEW9310058.1"/>
    <property type="molecule type" value="Genomic_DNA"/>
</dbReference>
<sequence length="153" mass="15538">MSLLGAFLIGVVAGLRTFTAPAAVSWAAYLGWLPLDGTPLAFLGHPVTAYVFTALALLEFVGDQLPSTPSRTVPMQFGARLVSGAFSGAAIGLAGGSWLVGLVAGVVGAIVGTLGGHEFRRRLALAFGRDLPAALVEDAVAVLGALLIVRALV</sequence>
<name>A0ABV3PY61_9HYPH</name>
<feature type="transmembrane region" description="Helical" evidence="1">
    <location>
        <begin position="131"/>
        <end position="152"/>
    </location>
</feature>
<feature type="domain" description="DUF4126" evidence="2">
    <location>
        <begin position="6"/>
        <end position="148"/>
    </location>
</feature>
<evidence type="ECO:0000256" key="1">
    <source>
        <dbReference type="SAM" id="Phobius"/>
    </source>
</evidence>
<protein>
    <submittedName>
        <fullName evidence="3">DUF4126 family protein</fullName>
    </submittedName>
</protein>
<keyword evidence="1" id="KW-0472">Membrane</keyword>
<proteinExistence type="predicted"/>
<organism evidence="3 4">
    <name type="scientific">Labrys neptuniae</name>
    <dbReference type="NCBI Taxonomy" id="376174"/>
    <lineage>
        <taxon>Bacteria</taxon>
        <taxon>Pseudomonadati</taxon>
        <taxon>Pseudomonadota</taxon>
        <taxon>Alphaproteobacteria</taxon>
        <taxon>Hyphomicrobiales</taxon>
        <taxon>Xanthobacteraceae</taxon>
        <taxon>Labrys</taxon>
    </lineage>
</organism>
<keyword evidence="1" id="KW-1133">Transmembrane helix</keyword>